<evidence type="ECO:0000256" key="5">
    <source>
        <dbReference type="ARBA" id="ARBA00022692"/>
    </source>
</evidence>
<feature type="transmembrane region" description="Helical" evidence="8">
    <location>
        <begin position="129"/>
        <end position="148"/>
    </location>
</feature>
<keyword evidence="2" id="KW-1003">Cell membrane</keyword>
<proteinExistence type="predicted"/>
<evidence type="ECO:0000313" key="10">
    <source>
        <dbReference type="EMBL" id="KKQ26536.1"/>
    </source>
</evidence>
<feature type="transmembrane region" description="Helical" evidence="8">
    <location>
        <begin position="6"/>
        <end position="22"/>
    </location>
</feature>
<feature type="transmembrane region" description="Helical" evidence="8">
    <location>
        <begin position="154"/>
        <end position="170"/>
    </location>
</feature>
<dbReference type="PANTHER" id="PTHR33908:SF11">
    <property type="entry name" value="MEMBRANE PROTEIN"/>
    <property type="match status" value="1"/>
</dbReference>
<dbReference type="GO" id="GO:0009103">
    <property type="term" value="P:lipopolysaccharide biosynthetic process"/>
    <property type="evidence" value="ECO:0007669"/>
    <property type="project" value="UniProtKB-ARBA"/>
</dbReference>
<feature type="transmembrane region" description="Helical" evidence="8">
    <location>
        <begin position="285"/>
        <end position="303"/>
    </location>
</feature>
<evidence type="ECO:0000259" key="9">
    <source>
        <dbReference type="Pfam" id="PF13231"/>
    </source>
</evidence>
<evidence type="ECO:0000256" key="7">
    <source>
        <dbReference type="ARBA" id="ARBA00023136"/>
    </source>
</evidence>
<sequence>MKRVDFLILAFILIIAFFFRLYKINTPLADLHSWRQADTAAVARNFVTQGFDLLHPRYDDMSNVQSGLDNPQGYRMVEFPLYNAIFAWLFKLFPAIPLTQWGRLTSIFFSLITISVIYYLLAKEQNRSTAFWASAIYAIFPFFVFFSRVILPESTALGFTMLSIFFLYLFSKKQYSNITIYLFYLLSLISFAAALLIKPTVIFCMIPIAYLFFQSYKWKFLKKPSFYLYFLIALTPLILWRNYIGRFPEGIPVNEWLLTSVNTGGSLQKIFFRPAFFRWIFFERINNLILGGYLTVFFILGIIAKRKNFFLYSYLLSSISYLLVFQGGNVQHEYYQTLILPFLAIFSALGINFLFEKKSNIYHLASIILVFVLLLFSWYFSYYKVKDYYQYSQELIQEAKILNDLTSKEDKIVTDRMGDTTLLYLAERRGAPSIYKEPEDLKKLGYSFLVTSSQYQIEKMEKNFEIIFENDKFTLFSL</sequence>
<dbReference type="InterPro" id="IPR038731">
    <property type="entry name" value="RgtA/B/C-like"/>
</dbReference>
<feature type="transmembrane region" description="Helical" evidence="8">
    <location>
        <begin position="361"/>
        <end position="380"/>
    </location>
</feature>
<protein>
    <submittedName>
        <fullName evidence="10">4-amino-4-deoxy-L-arabinose transferase and related glycosyltransferases of PMT family</fullName>
    </submittedName>
</protein>
<gene>
    <name evidence="10" type="ORF">US40_C0002G0070</name>
</gene>
<dbReference type="GO" id="GO:0016763">
    <property type="term" value="F:pentosyltransferase activity"/>
    <property type="evidence" value="ECO:0007669"/>
    <property type="project" value="TreeGrafter"/>
</dbReference>
<dbReference type="EMBL" id="LBSV01000002">
    <property type="protein sequence ID" value="KKQ26536.1"/>
    <property type="molecule type" value="Genomic_DNA"/>
</dbReference>
<evidence type="ECO:0000256" key="2">
    <source>
        <dbReference type="ARBA" id="ARBA00022475"/>
    </source>
</evidence>
<evidence type="ECO:0000256" key="1">
    <source>
        <dbReference type="ARBA" id="ARBA00004651"/>
    </source>
</evidence>
<dbReference type="GO" id="GO:0005886">
    <property type="term" value="C:plasma membrane"/>
    <property type="evidence" value="ECO:0007669"/>
    <property type="project" value="UniProtKB-SubCell"/>
</dbReference>
<keyword evidence="6 8" id="KW-1133">Transmembrane helix</keyword>
<evidence type="ECO:0000256" key="8">
    <source>
        <dbReference type="SAM" id="Phobius"/>
    </source>
</evidence>
<keyword evidence="7 8" id="KW-0472">Membrane</keyword>
<feature type="transmembrane region" description="Helical" evidence="8">
    <location>
        <begin position="309"/>
        <end position="325"/>
    </location>
</feature>
<comment type="subcellular location">
    <subcellularLocation>
        <location evidence="1">Cell membrane</location>
        <topology evidence="1">Multi-pass membrane protein</topology>
    </subcellularLocation>
</comment>
<comment type="caution">
    <text evidence="10">The sequence shown here is derived from an EMBL/GenBank/DDBJ whole genome shotgun (WGS) entry which is preliminary data.</text>
</comment>
<evidence type="ECO:0000313" key="11">
    <source>
        <dbReference type="Proteomes" id="UP000034917"/>
    </source>
</evidence>
<name>A0A0G0JED8_9BACT</name>
<evidence type="ECO:0000256" key="3">
    <source>
        <dbReference type="ARBA" id="ARBA00022676"/>
    </source>
</evidence>
<dbReference type="InterPro" id="IPR050297">
    <property type="entry name" value="LipidA_mod_glycosyltrf_83"/>
</dbReference>
<dbReference type="Proteomes" id="UP000034917">
    <property type="component" value="Unassembled WGS sequence"/>
</dbReference>
<keyword evidence="4 10" id="KW-0808">Transferase</keyword>
<keyword evidence="3" id="KW-0328">Glycosyltransferase</keyword>
<feature type="transmembrane region" description="Helical" evidence="8">
    <location>
        <begin position="337"/>
        <end position="355"/>
    </location>
</feature>
<feature type="transmembrane region" description="Helical" evidence="8">
    <location>
        <begin position="182"/>
        <end position="213"/>
    </location>
</feature>
<reference evidence="10 11" key="1">
    <citation type="journal article" date="2015" name="Nature">
        <title>rRNA introns, odd ribosomes, and small enigmatic genomes across a large radiation of phyla.</title>
        <authorList>
            <person name="Brown C.T."/>
            <person name="Hug L.A."/>
            <person name="Thomas B.C."/>
            <person name="Sharon I."/>
            <person name="Castelle C.J."/>
            <person name="Singh A."/>
            <person name="Wilkins M.J."/>
            <person name="Williams K.H."/>
            <person name="Banfield J.F."/>
        </authorList>
    </citation>
    <scope>NUCLEOTIDE SEQUENCE [LARGE SCALE GENOMIC DNA]</scope>
</reference>
<organism evidence="10 11">
    <name type="scientific">Candidatus Roizmanbacteria bacterium GW2011_GWC2_37_13</name>
    <dbReference type="NCBI Taxonomy" id="1618486"/>
    <lineage>
        <taxon>Bacteria</taxon>
        <taxon>Candidatus Roizmaniibacteriota</taxon>
    </lineage>
</organism>
<feature type="transmembrane region" description="Helical" evidence="8">
    <location>
        <begin position="104"/>
        <end position="122"/>
    </location>
</feature>
<feature type="transmembrane region" description="Helical" evidence="8">
    <location>
        <begin position="225"/>
        <end position="244"/>
    </location>
</feature>
<evidence type="ECO:0000256" key="6">
    <source>
        <dbReference type="ARBA" id="ARBA00022989"/>
    </source>
</evidence>
<feature type="domain" description="Glycosyltransferase RgtA/B/C/D-like" evidence="9">
    <location>
        <begin position="86"/>
        <end position="237"/>
    </location>
</feature>
<accession>A0A0G0JED8</accession>
<evidence type="ECO:0000256" key="4">
    <source>
        <dbReference type="ARBA" id="ARBA00022679"/>
    </source>
</evidence>
<dbReference type="PANTHER" id="PTHR33908">
    <property type="entry name" value="MANNOSYLTRANSFERASE YKCB-RELATED"/>
    <property type="match status" value="1"/>
</dbReference>
<dbReference type="Pfam" id="PF13231">
    <property type="entry name" value="PMT_2"/>
    <property type="match status" value="1"/>
</dbReference>
<keyword evidence="5 8" id="KW-0812">Transmembrane</keyword>
<dbReference type="AlphaFoldDB" id="A0A0G0JED8"/>